<keyword evidence="4 8" id="KW-0689">Ribosomal protein</keyword>
<dbReference type="AlphaFoldDB" id="A0AAT9IGW7"/>
<dbReference type="GO" id="GO:0003735">
    <property type="term" value="F:structural constituent of ribosome"/>
    <property type="evidence" value="ECO:0007669"/>
    <property type="project" value="InterPro"/>
</dbReference>
<keyword evidence="3 8" id="KW-0694">RNA-binding</keyword>
<dbReference type="PROSITE" id="PS01048">
    <property type="entry name" value="RIBOSOMAL_S6"/>
    <property type="match status" value="1"/>
</dbReference>
<dbReference type="InterPro" id="IPR000529">
    <property type="entry name" value="Ribosomal_bS6"/>
</dbReference>
<sequence>MKYYEIVIMIHPDKSDKVKNFISNYDKFIVEKQGKIHRTEDWGRRQLAYPIKKLQKAHYILMNIELNSNYINDVRKKIQFDNFVIRHLIMCTIKNNVTPSIMMNVSKEQQDKKLSSVTNRSFAS</sequence>
<keyword evidence="2 8" id="KW-0699">rRNA-binding</keyword>
<dbReference type="GO" id="GO:0006412">
    <property type="term" value="P:translation"/>
    <property type="evidence" value="ECO:0007669"/>
    <property type="project" value="UniProtKB-UniRule"/>
</dbReference>
<dbReference type="Pfam" id="PF01250">
    <property type="entry name" value="Ribosomal_S6"/>
    <property type="match status" value="1"/>
</dbReference>
<accession>A0AAT9IGW7</accession>
<name>A0AAT9IGW7_9GAMM</name>
<dbReference type="InterPro" id="IPR035980">
    <property type="entry name" value="Ribosomal_bS6_sf"/>
</dbReference>
<evidence type="ECO:0000313" key="9">
    <source>
        <dbReference type="EMBL" id="CAL4043990.1"/>
    </source>
</evidence>
<dbReference type="GO" id="GO:0005737">
    <property type="term" value="C:cytoplasm"/>
    <property type="evidence" value="ECO:0007669"/>
    <property type="project" value="UniProtKB-ARBA"/>
</dbReference>
<evidence type="ECO:0000256" key="7">
    <source>
        <dbReference type="ARBA" id="ARBA00035294"/>
    </source>
</evidence>
<evidence type="ECO:0000256" key="4">
    <source>
        <dbReference type="ARBA" id="ARBA00022980"/>
    </source>
</evidence>
<dbReference type="GO" id="GO:0015935">
    <property type="term" value="C:small ribosomal subunit"/>
    <property type="evidence" value="ECO:0007669"/>
    <property type="project" value="TreeGrafter"/>
</dbReference>
<dbReference type="EMBL" id="OZ060371">
    <property type="protein sequence ID" value="CAL4043990.1"/>
    <property type="molecule type" value="Genomic_DNA"/>
</dbReference>
<evidence type="ECO:0000256" key="5">
    <source>
        <dbReference type="ARBA" id="ARBA00023274"/>
    </source>
</evidence>
<organism evidence="9">
    <name type="scientific">Buchnera aphidicola</name>
    <name type="common">Anoecia corni</name>
    <dbReference type="NCBI Taxonomy" id="2994477"/>
    <lineage>
        <taxon>Bacteria</taxon>
        <taxon>Pseudomonadati</taxon>
        <taxon>Pseudomonadota</taxon>
        <taxon>Gammaproteobacteria</taxon>
        <taxon>Enterobacterales</taxon>
        <taxon>Erwiniaceae</taxon>
        <taxon>Buchnera</taxon>
    </lineage>
</organism>
<gene>
    <name evidence="8 9" type="primary">rpsF</name>
    <name evidence="9" type="ORF">BUANCORI2928_447</name>
</gene>
<comment type="function">
    <text evidence="6 8">Binds together with bS18 to 16S ribosomal RNA.</text>
</comment>
<evidence type="ECO:0000256" key="2">
    <source>
        <dbReference type="ARBA" id="ARBA00022730"/>
    </source>
</evidence>
<reference evidence="9" key="1">
    <citation type="submission" date="2024-06" db="EMBL/GenBank/DDBJ databases">
        <authorList>
            <person name="Manzano-Marin A."/>
            <person name="Manzano-Marin A."/>
            <person name="Alejandro Manzano Marin A."/>
        </authorList>
    </citation>
    <scope>NUCLEOTIDE SEQUENCE</scope>
    <source>
        <strain evidence="9">Ancorni-2928</strain>
    </source>
</reference>
<dbReference type="NCBIfam" id="TIGR00166">
    <property type="entry name" value="S6"/>
    <property type="match status" value="1"/>
</dbReference>
<evidence type="ECO:0000256" key="6">
    <source>
        <dbReference type="ARBA" id="ARBA00035104"/>
    </source>
</evidence>
<dbReference type="HAMAP" id="MF_00360">
    <property type="entry name" value="Ribosomal_bS6"/>
    <property type="match status" value="1"/>
</dbReference>
<dbReference type="InterPro" id="IPR020815">
    <property type="entry name" value="Ribosomal_bS6_CS"/>
</dbReference>
<dbReference type="GO" id="GO:0070181">
    <property type="term" value="F:small ribosomal subunit rRNA binding"/>
    <property type="evidence" value="ECO:0007669"/>
    <property type="project" value="TreeGrafter"/>
</dbReference>
<proteinExistence type="inferred from homology"/>
<evidence type="ECO:0000256" key="8">
    <source>
        <dbReference type="HAMAP-Rule" id="MF_00360"/>
    </source>
</evidence>
<dbReference type="PANTHER" id="PTHR21011">
    <property type="entry name" value="MITOCHONDRIAL 28S RIBOSOMAL PROTEIN S6"/>
    <property type="match status" value="1"/>
</dbReference>
<dbReference type="InterPro" id="IPR020814">
    <property type="entry name" value="Ribosomal_S6_plastid/chlpt"/>
</dbReference>
<dbReference type="InterPro" id="IPR014717">
    <property type="entry name" value="Transl_elong_EF1B/ribsomal_bS6"/>
</dbReference>
<dbReference type="RefSeq" id="WP_367680965.1">
    <property type="nucleotide sequence ID" value="NZ_OZ060371.1"/>
</dbReference>
<keyword evidence="5 8" id="KW-0687">Ribonucleoprotein</keyword>
<evidence type="ECO:0000256" key="1">
    <source>
        <dbReference type="ARBA" id="ARBA00009512"/>
    </source>
</evidence>
<dbReference type="PANTHER" id="PTHR21011:SF1">
    <property type="entry name" value="SMALL RIBOSOMAL SUBUNIT PROTEIN BS6M"/>
    <property type="match status" value="1"/>
</dbReference>
<dbReference type="SUPFAM" id="SSF54995">
    <property type="entry name" value="Ribosomal protein S6"/>
    <property type="match status" value="1"/>
</dbReference>
<comment type="similarity">
    <text evidence="1 8">Belongs to the bacterial ribosomal protein bS6 family.</text>
</comment>
<dbReference type="CDD" id="cd00473">
    <property type="entry name" value="bS6"/>
    <property type="match status" value="1"/>
</dbReference>
<evidence type="ECO:0000256" key="3">
    <source>
        <dbReference type="ARBA" id="ARBA00022884"/>
    </source>
</evidence>
<dbReference type="Gene3D" id="3.30.70.60">
    <property type="match status" value="1"/>
</dbReference>
<protein>
    <recommendedName>
        <fullName evidence="7 8">Small ribosomal subunit protein bS6</fullName>
    </recommendedName>
</protein>